<dbReference type="EMBL" id="LUTY01000582">
    <property type="protein sequence ID" value="OAD23053.1"/>
    <property type="molecule type" value="Genomic_DNA"/>
</dbReference>
<gene>
    <name evidence="2" type="ORF">THIOM_001119</name>
</gene>
<dbReference type="GO" id="GO:0032259">
    <property type="term" value="P:methylation"/>
    <property type="evidence" value="ECO:0007669"/>
    <property type="project" value="UniProtKB-KW"/>
</dbReference>
<dbReference type="Pfam" id="PF13847">
    <property type="entry name" value="Methyltransf_31"/>
    <property type="match status" value="1"/>
</dbReference>
<keyword evidence="2" id="KW-0489">Methyltransferase</keyword>
<keyword evidence="3" id="KW-1185">Reference proteome</keyword>
<dbReference type="Proteomes" id="UP000076962">
    <property type="component" value="Unassembled WGS sequence"/>
</dbReference>
<evidence type="ECO:0000259" key="1">
    <source>
        <dbReference type="Pfam" id="PF13847"/>
    </source>
</evidence>
<sequence>MFKIQPFYNCFSYPLADLKYNSNINGAKLLAREMQSKGFKGKTFPLMIVGCGSGHRILDVAKAFPDAKFYAFDISEKSIELARQPAAQDGVGCCV</sequence>
<dbReference type="InterPro" id="IPR025714">
    <property type="entry name" value="Methyltranfer_dom"/>
</dbReference>
<dbReference type="AlphaFoldDB" id="A0A0A6P185"/>
<proteinExistence type="predicted"/>
<accession>A0A0A6P185</accession>
<reference evidence="2 3" key="1">
    <citation type="submission" date="2016-05" db="EMBL/GenBank/DDBJ databases">
        <title>Single-cell genome of chain-forming Candidatus Thiomargarita nelsonii and comparison to other large sulfur-oxidizing bacteria.</title>
        <authorList>
            <person name="Winkel M."/>
            <person name="Salman V."/>
            <person name="Woyke T."/>
            <person name="Schulz-Vogt H."/>
            <person name="Richter M."/>
            <person name="Flood B."/>
            <person name="Bailey J."/>
            <person name="Amann R."/>
            <person name="Mussmann M."/>
        </authorList>
    </citation>
    <scope>NUCLEOTIDE SEQUENCE [LARGE SCALE GENOMIC DNA]</scope>
    <source>
        <strain evidence="2 3">THI036</strain>
    </source>
</reference>
<organism evidence="2 3">
    <name type="scientific">Candidatus Thiomargarita nelsonii</name>
    <dbReference type="NCBI Taxonomy" id="1003181"/>
    <lineage>
        <taxon>Bacteria</taxon>
        <taxon>Pseudomonadati</taxon>
        <taxon>Pseudomonadota</taxon>
        <taxon>Gammaproteobacteria</taxon>
        <taxon>Thiotrichales</taxon>
        <taxon>Thiotrichaceae</taxon>
        <taxon>Thiomargarita</taxon>
    </lineage>
</organism>
<protein>
    <submittedName>
        <fullName evidence="2">Methyltransferase small domain protein</fullName>
    </submittedName>
</protein>
<dbReference type="GO" id="GO:0008168">
    <property type="term" value="F:methyltransferase activity"/>
    <property type="evidence" value="ECO:0007669"/>
    <property type="project" value="UniProtKB-KW"/>
</dbReference>
<keyword evidence="2" id="KW-0808">Transferase</keyword>
<dbReference type="InterPro" id="IPR029063">
    <property type="entry name" value="SAM-dependent_MTases_sf"/>
</dbReference>
<feature type="domain" description="Methyltransferase" evidence="1">
    <location>
        <begin position="49"/>
        <end position="91"/>
    </location>
</feature>
<evidence type="ECO:0000313" key="3">
    <source>
        <dbReference type="Proteomes" id="UP000076962"/>
    </source>
</evidence>
<dbReference type="Gene3D" id="3.40.50.150">
    <property type="entry name" value="Vaccinia Virus protein VP39"/>
    <property type="match status" value="1"/>
</dbReference>
<evidence type="ECO:0000313" key="2">
    <source>
        <dbReference type="EMBL" id="OAD23053.1"/>
    </source>
</evidence>
<dbReference type="SUPFAM" id="SSF53335">
    <property type="entry name" value="S-adenosyl-L-methionine-dependent methyltransferases"/>
    <property type="match status" value="1"/>
</dbReference>
<comment type="caution">
    <text evidence="2">The sequence shown here is derived from an EMBL/GenBank/DDBJ whole genome shotgun (WGS) entry which is preliminary data.</text>
</comment>
<name>A0A0A6P185_9GAMM</name>
<dbReference type="CDD" id="cd02440">
    <property type="entry name" value="AdoMet_MTases"/>
    <property type="match status" value="1"/>
</dbReference>